<dbReference type="InterPro" id="IPR036390">
    <property type="entry name" value="WH_DNA-bd_sf"/>
</dbReference>
<keyword evidence="1" id="KW-0805">Transcription regulation</keyword>
<dbReference type="InterPro" id="IPR000835">
    <property type="entry name" value="HTH_MarR-typ"/>
</dbReference>
<accession>A0A846WJV7</accession>
<keyword evidence="3" id="KW-0804">Transcription</keyword>
<organism evidence="5 6">
    <name type="scientific">Gordonia polyisoprenivorans</name>
    <dbReference type="NCBI Taxonomy" id="84595"/>
    <lineage>
        <taxon>Bacteria</taxon>
        <taxon>Bacillati</taxon>
        <taxon>Actinomycetota</taxon>
        <taxon>Actinomycetes</taxon>
        <taxon>Mycobacteriales</taxon>
        <taxon>Gordoniaceae</taxon>
        <taxon>Gordonia</taxon>
    </lineage>
</organism>
<dbReference type="InterPro" id="IPR052526">
    <property type="entry name" value="HTH-type_Bedaq_tolerance"/>
</dbReference>
<feature type="domain" description="HTH marR-type" evidence="4">
    <location>
        <begin position="3"/>
        <end position="142"/>
    </location>
</feature>
<dbReference type="GeneID" id="90158534"/>
<dbReference type="GO" id="GO:0003677">
    <property type="term" value="F:DNA binding"/>
    <property type="evidence" value="ECO:0007669"/>
    <property type="project" value="UniProtKB-KW"/>
</dbReference>
<dbReference type="PANTHER" id="PTHR39515:SF2">
    <property type="entry name" value="HTH-TYPE TRANSCRIPTIONAL REGULATOR RV0880"/>
    <property type="match status" value="1"/>
</dbReference>
<sequence length="144" mass="15363">MTDDDILDVAAGLRLTLGVLLRRLRAHRNPDDPSVPETTVLARLDRDGESTAAELARREQITPQSMGVTISSLLSGGLVAKAPDPADGRRAVLRLTAKGRAVLGDRRNHRTQAIATAMTSVLDADEIRVVAAALPLLDRVAEAL</sequence>
<evidence type="ECO:0000313" key="5">
    <source>
        <dbReference type="EMBL" id="NKY01377.1"/>
    </source>
</evidence>
<dbReference type="GO" id="GO:0003700">
    <property type="term" value="F:DNA-binding transcription factor activity"/>
    <property type="evidence" value="ECO:0007669"/>
    <property type="project" value="InterPro"/>
</dbReference>
<dbReference type="PANTHER" id="PTHR39515">
    <property type="entry name" value="CONSERVED PROTEIN"/>
    <property type="match status" value="1"/>
</dbReference>
<dbReference type="Gene3D" id="1.10.287.100">
    <property type="match status" value="1"/>
</dbReference>
<protein>
    <submittedName>
        <fullName evidence="5">Winged helix-turn-helix transcriptional regulator</fullName>
    </submittedName>
</protein>
<evidence type="ECO:0000256" key="1">
    <source>
        <dbReference type="ARBA" id="ARBA00023015"/>
    </source>
</evidence>
<evidence type="ECO:0000256" key="2">
    <source>
        <dbReference type="ARBA" id="ARBA00023125"/>
    </source>
</evidence>
<evidence type="ECO:0000313" key="6">
    <source>
        <dbReference type="Proteomes" id="UP000563898"/>
    </source>
</evidence>
<dbReference type="Proteomes" id="UP000563898">
    <property type="component" value="Unassembled WGS sequence"/>
</dbReference>
<gene>
    <name evidence="5" type="ORF">HGA05_07315</name>
</gene>
<reference evidence="5 6" key="1">
    <citation type="submission" date="2020-04" db="EMBL/GenBank/DDBJ databases">
        <title>MicrobeNet Type strains.</title>
        <authorList>
            <person name="Nicholson A.C."/>
        </authorList>
    </citation>
    <scope>NUCLEOTIDE SEQUENCE [LARGE SCALE GENOMIC DNA]</scope>
    <source>
        <strain evidence="5 6">ATCC BAA-14</strain>
    </source>
</reference>
<dbReference type="Pfam" id="PF12802">
    <property type="entry name" value="MarR_2"/>
    <property type="match status" value="1"/>
</dbReference>
<dbReference type="Gene3D" id="1.10.10.10">
    <property type="entry name" value="Winged helix-like DNA-binding domain superfamily/Winged helix DNA-binding domain"/>
    <property type="match status" value="1"/>
</dbReference>
<dbReference type="InterPro" id="IPR036388">
    <property type="entry name" value="WH-like_DNA-bd_sf"/>
</dbReference>
<dbReference type="AlphaFoldDB" id="A0A846WJV7"/>
<dbReference type="PROSITE" id="PS50995">
    <property type="entry name" value="HTH_MARR_2"/>
    <property type="match status" value="1"/>
</dbReference>
<evidence type="ECO:0000259" key="4">
    <source>
        <dbReference type="PROSITE" id="PS50995"/>
    </source>
</evidence>
<dbReference type="RefSeq" id="WP_006373008.1">
    <property type="nucleotide sequence ID" value="NZ_CP072203.1"/>
</dbReference>
<dbReference type="EMBL" id="JAAXPC010000003">
    <property type="protein sequence ID" value="NKY01377.1"/>
    <property type="molecule type" value="Genomic_DNA"/>
</dbReference>
<dbReference type="SUPFAM" id="SSF46785">
    <property type="entry name" value="Winged helix' DNA-binding domain"/>
    <property type="match status" value="1"/>
</dbReference>
<dbReference type="SMART" id="SM00347">
    <property type="entry name" value="HTH_MARR"/>
    <property type="match status" value="1"/>
</dbReference>
<name>A0A846WJV7_9ACTN</name>
<dbReference type="InterPro" id="IPR023187">
    <property type="entry name" value="Tscrpt_reg_MarR-type_CS"/>
</dbReference>
<proteinExistence type="predicted"/>
<keyword evidence="2" id="KW-0238">DNA-binding</keyword>
<evidence type="ECO:0000256" key="3">
    <source>
        <dbReference type="ARBA" id="ARBA00023163"/>
    </source>
</evidence>
<dbReference type="PROSITE" id="PS01117">
    <property type="entry name" value="HTH_MARR_1"/>
    <property type="match status" value="1"/>
</dbReference>
<comment type="caution">
    <text evidence="5">The sequence shown here is derived from an EMBL/GenBank/DDBJ whole genome shotgun (WGS) entry which is preliminary data.</text>
</comment>